<name>M0HPT1_HALEO</name>
<evidence type="ECO:0000313" key="2">
    <source>
        <dbReference type="EMBL" id="ELZ85727.1"/>
    </source>
</evidence>
<feature type="domain" description="Halobacterial output" evidence="1">
    <location>
        <begin position="24"/>
        <end position="91"/>
    </location>
</feature>
<dbReference type="Proteomes" id="UP000011612">
    <property type="component" value="Unassembled WGS sequence"/>
</dbReference>
<keyword evidence="3" id="KW-1185">Reference proteome</keyword>
<dbReference type="PATRIC" id="fig|1230453.4.peg.1542"/>
<dbReference type="Pfam" id="PF18545">
    <property type="entry name" value="HalOD1"/>
    <property type="match status" value="1"/>
</dbReference>
<comment type="caution">
    <text evidence="2">The sequence shown here is derived from an EMBL/GenBank/DDBJ whole genome shotgun (WGS) entry which is preliminary data.</text>
</comment>
<reference evidence="2 3" key="1">
    <citation type="journal article" date="2014" name="PLoS Genet.">
        <title>Phylogenetically driven sequencing of extremely halophilic archaea reveals strategies for static and dynamic osmo-response.</title>
        <authorList>
            <person name="Becker E.A."/>
            <person name="Seitzer P.M."/>
            <person name="Tritt A."/>
            <person name="Larsen D."/>
            <person name="Krusor M."/>
            <person name="Yao A.I."/>
            <person name="Wu D."/>
            <person name="Madern D."/>
            <person name="Eisen J.A."/>
            <person name="Darling A.E."/>
            <person name="Facciotti M.T."/>
        </authorList>
    </citation>
    <scope>NUCLEOTIDE SEQUENCE [LARGE SCALE GENOMIC DNA]</scope>
    <source>
        <strain evidence="2 3">ATCC BAA-1513</strain>
    </source>
</reference>
<sequence length="93" mass="10161">MLSSLDYDEVMGEYRAKVSVDCPSVTHAIADSVASILGKDACDIPPLAETVDPDALNQLFRDSPLGPQGRRLTFTYEAFEVTVSSNGTLRLRR</sequence>
<organism evidence="2 3">
    <name type="scientific">Haloferax elongans ATCC BAA-1513</name>
    <dbReference type="NCBI Taxonomy" id="1230453"/>
    <lineage>
        <taxon>Archaea</taxon>
        <taxon>Methanobacteriati</taxon>
        <taxon>Methanobacteriota</taxon>
        <taxon>Stenosarchaea group</taxon>
        <taxon>Halobacteria</taxon>
        <taxon>Halobacteriales</taxon>
        <taxon>Haloferacaceae</taxon>
        <taxon>Haloferax</taxon>
    </lineage>
</organism>
<dbReference type="STRING" id="1230453.C453_07928"/>
<dbReference type="EMBL" id="AOLK01000015">
    <property type="protein sequence ID" value="ELZ85727.1"/>
    <property type="molecule type" value="Genomic_DNA"/>
</dbReference>
<proteinExistence type="predicted"/>
<dbReference type="AlphaFoldDB" id="M0HPT1"/>
<gene>
    <name evidence="2" type="ORF">C453_07928</name>
</gene>
<evidence type="ECO:0000313" key="3">
    <source>
        <dbReference type="Proteomes" id="UP000011612"/>
    </source>
</evidence>
<dbReference type="InterPro" id="IPR040624">
    <property type="entry name" value="HalOD1"/>
</dbReference>
<accession>M0HPT1</accession>
<protein>
    <recommendedName>
        <fullName evidence="1">Halobacterial output domain-containing protein</fullName>
    </recommendedName>
</protein>
<evidence type="ECO:0000259" key="1">
    <source>
        <dbReference type="Pfam" id="PF18545"/>
    </source>
</evidence>